<dbReference type="InterPro" id="IPR007709">
    <property type="entry name" value="N-FG_amidohydro"/>
</dbReference>
<sequence>MLEPLGTVLSIVNRVTGPTSPHWLITCEHGGNDVPAAYAVHFQSAHAKRCLNSHRGYDPGALDAAKRFAVALDAPLISSTTTRLLVDLNRSESSSDVISEFARVLSDGQRESLIRRFHRPYRQKVIDHLDAVIKPNERIIHLSIHTFVPRFRGQLRQVDVGILYDPARSHEAVFCERWISKLQMANRRWRVSANEPYAGTDDGLTTTCRGLFDAEQYLGIEVEINHRYHKRSRTGVERITDRLIHGLASPSMGAPLSPAASYQEDSRQ</sequence>
<organism evidence="1 2">
    <name type="scientific">Neorhodopirellula pilleata</name>
    <dbReference type="NCBI Taxonomy" id="2714738"/>
    <lineage>
        <taxon>Bacteria</taxon>
        <taxon>Pseudomonadati</taxon>
        <taxon>Planctomycetota</taxon>
        <taxon>Planctomycetia</taxon>
        <taxon>Pirellulales</taxon>
        <taxon>Pirellulaceae</taxon>
        <taxon>Neorhodopirellula</taxon>
    </lineage>
</organism>
<dbReference type="Proteomes" id="UP000316213">
    <property type="component" value="Unassembled WGS sequence"/>
</dbReference>
<evidence type="ECO:0000313" key="2">
    <source>
        <dbReference type="Proteomes" id="UP000316213"/>
    </source>
</evidence>
<dbReference type="EMBL" id="SJPM01000020">
    <property type="protein sequence ID" value="TWT89198.1"/>
    <property type="molecule type" value="Genomic_DNA"/>
</dbReference>
<dbReference type="GO" id="GO:0016787">
    <property type="term" value="F:hydrolase activity"/>
    <property type="evidence" value="ECO:0007669"/>
    <property type="project" value="UniProtKB-KW"/>
</dbReference>
<dbReference type="SUPFAM" id="SSF53187">
    <property type="entry name" value="Zn-dependent exopeptidases"/>
    <property type="match status" value="1"/>
</dbReference>
<keyword evidence="2" id="KW-1185">Reference proteome</keyword>
<name>A0A5C5ZQ26_9BACT</name>
<gene>
    <name evidence="1" type="ORF">Pla100_56660</name>
</gene>
<accession>A0A5C5ZQ26</accession>
<dbReference type="Gene3D" id="3.40.630.40">
    <property type="entry name" value="Zn-dependent exopeptidases"/>
    <property type="match status" value="1"/>
</dbReference>
<comment type="caution">
    <text evidence="1">The sequence shown here is derived from an EMBL/GenBank/DDBJ whole genome shotgun (WGS) entry which is preliminary data.</text>
</comment>
<keyword evidence="1" id="KW-0378">Hydrolase</keyword>
<dbReference type="AlphaFoldDB" id="A0A5C5ZQ26"/>
<evidence type="ECO:0000313" key="1">
    <source>
        <dbReference type="EMBL" id="TWT89198.1"/>
    </source>
</evidence>
<dbReference type="Pfam" id="PF05013">
    <property type="entry name" value="FGase"/>
    <property type="match status" value="1"/>
</dbReference>
<proteinExistence type="predicted"/>
<reference evidence="1 2" key="1">
    <citation type="submission" date="2019-02" db="EMBL/GenBank/DDBJ databases">
        <title>Deep-cultivation of Planctomycetes and their phenomic and genomic characterization uncovers novel biology.</title>
        <authorList>
            <person name="Wiegand S."/>
            <person name="Jogler M."/>
            <person name="Boedeker C."/>
            <person name="Pinto D."/>
            <person name="Vollmers J."/>
            <person name="Rivas-Marin E."/>
            <person name="Kohn T."/>
            <person name="Peeters S.H."/>
            <person name="Heuer A."/>
            <person name="Rast P."/>
            <person name="Oberbeckmann S."/>
            <person name="Bunk B."/>
            <person name="Jeske O."/>
            <person name="Meyerdierks A."/>
            <person name="Storesund J.E."/>
            <person name="Kallscheuer N."/>
            <person name="Luecker S."/>
            <person name="Lage O.M."/>
            <person name="Pohl T."/>
            <person name="Merkel B.J."/>
            <person name="Hornburger P."/>
            <person name="Mueller R.-W."/>
            <person name="Bruemmer F."/>
            <person name="Labrenz M."/>
            <person name="Spormann A.M."/>
            <person name="Op Den Camp H."/>
            <person name="Overmann J."/>
            <person name="Amann R."/>
            <person name="Jetten M.S.M."/>
            <person name="Mascher T."/>
            <person name="Medema M.H."/>
            <person name="Devos D.P."/>
            <person name="Kaster A.-K."/>
            <person name="Ovreas L."/>
            <person name="Rohde M."/>
            <person name="Galperin M.Y."/>
            <person name="Jogler C."/>
        </authorList>
    </citation>
    <scope>NUCLEOTIDE SEQUENCE [LARGE SCALE GENOMIC DNA]</scope>
    <source>
        <strain evidence="1 2">Pla100</strain>
    </source>
</reference>
<protein>
    <submittedName>
        <fullName evidence="1">N-formylglutamate amidohydrolase</fullName>
    </submittedName>
</protein>